<dbReference type="PANTHER" id="PTHR30520">
    <property type="entry name" value="FORMATE TRANSPORTER-RELATED"/>
    <property type="match status" value="1"/>
</dbReference>
<dbReference type="AlphaFoldDB" id="C4GC92"/>
<dbReference type="GO" id="GO:0005886">
    <property type="term" value="C:plasma membrane"/>
    <property type="evidence" value="ECO:0007669"/>
    <property type="project" value="TreeGrafter"/>
</dbReference>
<dbReference type="Gene3D" id="1.20.1080.10">
    <property type="entry name" value="Glycerol uptake facilitator protein"/>
    <property type="match status" value="1"/>
</dbReference>
<dbReference type="STRING" id="626523.GCWU000342_01580"/>
<dbReference type="PROSITE" id="PS01005">
    <property type="entry name" value="FORMATE_NITRITE_TP_1"/>
    <property type="match status" value="1"/>
</dbReference>
<keyword evidence="8" id="KW-1185">Reference proteome</keyword>
<organism evidence="7 8">
    <name type="scientific">Shuttleworthella satelles DSM 14600</name>
    <dbReference type="NCBI Taxonomy" id="626523"/>
    <lineage>
        <taxon>Bacteria</taxon>
        <taxon>Bacillati</taxon>
        <taxon>Bacillota</taxon>
        <taxon>Clostridia</taxon>
        <taxon>Lachnospirales</taxon>
        <taxon>Lachnospiraceae</taxon>
        <taxon>Shuttleworthella</taxon>
    </lineage>
</organism>
<evidence type="ECO:0000256" key="6">
    <source>
        <dbReference type="SAM" id="Phobius"/>
    </source>
</evidence>
<dbReference type="HOGENOM" id="CLU_036896_2_1_9"/>
<dbReference type="GO" id="GO:0015499">
    <property type="term" value="F:formate transmembrane transporter activity"/>
    <property type="evidence" value="ECO:0007669"/>
    <property type="project" value="TreeGrafter"/>
</dbReference>
<dbReference type="eggNOG" id="COG2116">
    <property type="taxonomic scope" value="Bacteria"/>
</dbReference>
<evidence type="ECO:0000256" key="5">
    <source>
        <dbReference type="ARBA" id="ARBA00049660"/>
    </source>
</evidence>
<dbReference type="InterPro" id="IPR023271">
    <property type="entry name" value="Aquaporin-like"/>
</dbReference>
<evidence type="ECO:0000256" key="1">
    <source>
        <dbReference type="ARBA" id="ARBA00004141"/>
    </source>
</evidence>
<feature type="transmembrane region" description="Helical" evidence="6">
    <location>
        <begin position="181"/>
        <end position="200"/>
    </location>
</feature>
<keyword evidence="3 6" id="KW-1133">Transmembrane helix</keyword>
<feature type="transmembrane region" description="Helical" evidence="6">
    <location>
        <begin position="103"/>
        <end position="126"/>
    </location>
</feature>
<evidence type="ECO:0000313" key="8">
    <source>
        <dbReference type="Proteomes" id="UP000003494"/>
    </source>
</evidence>
<dbReference type="PROSITE" id="PS01006">
    <property type="entry name" value="FORMATE_NITRITE_TP_2"/>
    <property type="match status" value="1"/>
</dbReference>
<evidence type="ECO:0000256" key="2">
    <source>
        <dbReference type="ARBA" id="ARBA00022692"/>
    </source>
</evidence>
<protein>
    <submittedName>
        <fullName evidence="7">Formate/nitrite transporter</fullName>
    </submittedName>
</protein>
<comment type="subcellular location">
    <subcellularLocation>
        <location evidence="1">Membrane</location>
        <topology evidence="1">Multi-pass membrane protein</topology>
    </subcellularLocation>
</comment>
<dbReference type="Proteomes" id="UP000003494">
    <property type="component" value="Unassembled WGS sequence"/>
</dbReference>
<dbReference type="RefSeq" id="WP_006906577.1">
    <property type="nucleotide sequence ID" value="NZ_GG665866.1"/>
</dbReference>
<dbReference type="PANTHER" id="PTHR30520:SF8">
    <property type="entry name" value="NITRITE TRANSPORTER NIRC"/>
    <property type="match status" value="1"/>
</dbReference>
<evidence type="ECO:0000256" key="4">
    <source>
        <dbReference type="ARBA" id="ARBA00023136"/>
    </source>
</evidence>
<accession>C4GC92</accession>
<feature type="transmembrane region" description="Helical" evidence="6">
    <location>
        <begin position="146"/>
        <end position="169"/>
    </location>
</feature>
<dbReference type="EMBL" id="ACIP02000003">
    <property type="protein sequence ID" value="EEP28034.1"/>
    <property type="molecule type" value="Genomic_DNA"/>
</dbReference>
<proteinExistence type="inferred from homology"/>
<evidence type="ECO:0000256" key="3">
    <source>
        <dbReference type="ARBA" id="ARBA00022989"/>
    </source>
</evidence>
<comment type="similarity">
    <text evidence="5">Belongs to the FNT transporter (TC 1.A.16) family.</text>
</comment>
<keyword evidence="2 6" id="KW-0812">Transmembrane</keyword>
<feature type="transmembrane region" description="Helical" evidence="6">
    <location>
        <begin position="220"/>
        <end position="248"/>
    </location>
</feature>
<keyword evidence="4 6" id="KW-0472">Membrane</keyword>
<reference evidence="7" key="1">
    <citation type="submission" date="2009-04" db="EMBL/GenBank/DDBJ databases">
        <authorList>
            <person name="Weinstock G."/>
            <person name="Sodergren E."/>
            <person name="Clifton S."/>
            <person name="Fulton L."/>
            <person name="Fulton B."/>
            <person name="Courtney L."/>
            <person name="Fronick C."/>
            <person name="Harrison M."/>
            <person name="Strong C."/>
            <person name="Farmer C."/>
            <person name="Delahaunty K."/>
            <person name="Markovic C."/>
            <person name="Hall O."/>
            <person name="Minx P."/>
            <person name="Tomlinson C."/>
            <person name="Mitreva M."/>
            <person name="Nelson J."/>
            <person name="Hou S."/>
            <person name="Wollam A."/>
            <person name="Pepin K.H."/>
            <person name="Johnson M."/>
            <person name="Bhonagiri V."/>
            <person name="Nash W.E."/>
            <person name="Warren W."/>
            <person name="Chinwalla A."/>
            <person name="Mardis E.R."/>
            <person name="Wilson R.K."/>
        </authorList>
    </citation>
    <scope>NUCLEOTIDE SEQUENCE [LARGE SCALE GENOMIC DNA]</scope>
    <source>
        <strain evidence="7">DSM 14600</strain>
    </source>
</reference>
<name>C4GC92_9FIRM</name>
<feature type="transmembrane region" description="Helical" evidence="6">
    <location>
        <begin position="25"/>
        <end position="48"/>
    </location>
</feature>
<dbReference type="Pfam" id="PF01226">
    <property type="entry name" value="Form_Nir_trans"/>
    <property type="match status" value="1"/>
</dbReference>
<gene>
    <name evidence="7" type="primary">fnt</name>
    <name evidence="7" type="ORF">GCWU000342_01580</name>
</gene>
<evidence type="ECO:0000313" key="7">
    <source>
        <dbReference type="EMBL" id="EEP28034.1"/>
    </source>
</evidence>
<feature type="transmembrane region" description="Helical" evidence="6">
    <location>
        <begin position="60"/>
        <end position="82"/>
    </location>
</feature>
<comment type="caution">
    <text evidence="7">The sequence shown here is derived from an EMBL/GenBank/DDBJ whole genome shotgun (WGS) entry which is preliminary data.</text>
</comment>
<sequence>MYKEEFAAMANAATVKLSLLKKNPLGYFLLSMLAGAYIGFGILLIFTIGGLLNGNPATKLVMGLSFGVALSLVVIAGGELFTGNTMVMSSGVMEGKVSLADTIKLWVVCWLGNLAGSMLLALLFFASGLQTEAVAAFIVKGALAKMSAGFIPLLSRGILCNILVCLAVWCGFRVKSDSARILMCFWCLFAFITTGFEHSVANMTLLTSALLNPAGQAVSLGGWCYNLLVVTLGNMIGGILFVAAPYFIGSRDK</sequence>
<dbReference type="InterPro" id="IPR000292">
    <property type="entry name" value="For/NO2_transpt"/>
</dbReference>
<dbReference type="InterPro" id="IPR024002">
    <property type="entry name" value="For/NO2_transpt_CS"/>
</dbReference>